<keyword evidence="3" id="KW-0346">Stress response</keyword>
<dbReference type="Pfam" id="PF00012">
    <property type="entry name" value="HSP70"/>
    <property type="match status" value="1"/>
</dbReference>
<dbReference type="FunFam" id="3.30.30.30:FF:000001">
    <property type="entry name" value="heat shock 70 kDa protein-like"/>
    <property type="match status" value="1"/>
</dbReference>
<dbReference type="InterPro" id="IPR029047">
    <property type="entry name" value="HSP70_peptide-bd_sf"/>
</dbReference>
<dbReference type="Proteomes" id="UP000238479">
    <property type="component" value="Chromosome 2"/>
</dbReference>
<reference evidence="3 4" key="1">
    <citation type="journal article" date="2018" name="Nat. Genet.">
        <title>The Rosa genome provides new insights in the design of modern roses.</title>
        <authorList>
            <person name="Bendahmane M."/>
        </authorList>
    </citation>
    <scope>NUCLEOTIDE SEQUENCE [LARGE SCALE GENOMIC DNA]</scope>
    <source>
        <strain evidence="4">cv. Old Blush</strain>
    </source>
</reference>
<sequence length="482" mass="54341">MTEAVRSHPDDGKCLVGEEARNLAPFNPERTVFDVKLLMGRKFDDAMVQSRIDFLPFKVVNKNGKACVELKIRGATHVFTPEEISARILIKMKESAQSYLGKKIHFAVIAVPAHFTQSQRLATLDAATIAGLNVARLINEPTAAAIAFSMAKRGESIFVFDMGGGSYLLSTLTTNDGIAELKHSGGTQVLGHLADRLNDHFISLIKRIYKKDVKKSKKLVRKLLMQCEQAQKALRTQPQVHLDIKSIIDDLLFVDGSPLSLGIDQNGIMAAFIPKNTRIPTKMLMLVEFDTWKDGNRTLEVYAGARPLTKDCIAIGVIHLKRVTTRPSWEPPKASVTFRVDAIGILNVKVKAEDTMESASIMIDIRAHFSLEKVDKMVKEAQEFAEEDDKLLRNAVAKNEFLTYLSRKRWRWFHQKKYRVEMDSIDQRVIFTTIKETVEWLVDNEDAEADDFDAKMKEVKEVLDPIKVHYSPTTSSQSHSEL</sequence>
<dbReference type="SUPFAM" id="SSF100920">
    <property type="entry name" value="Heat shock protein 70kD (HSP70), peptide-binding domain"/>
    <property type="match status" value="1"/>
</dbReference>
<protein>
    <submittedName>
        <fullName evidence="3">Putative Heat shock protein 70 family</fullName>
    </submittedName>
</protein>
<gene>
    <name evidence="3" type="ORF">RchiOBHm_Chr2g0142581</name>
</gene>
<keyword evidence="2" id="KW-0067">ATP-binding</keyword>
<evidence type="ECO:0000256" key="1">
    <source>
        <dbReference type="ARBA" id="ARBA00022741"/>
    </source>
</evidence>
<dbReference type="GO" id="GO:0140662">
    <property type="term" value="F:ATP-dependent protein folding chaperone"/>
    <property type="evidence" value="ECO:0007669"/>
    <property type="project" value="InterPro"/>
</dbReference>
<dbReference type="PANTHER" id="PTHR19375">
    <property type="entry name" value="HEAT SHOCK PROTEIN 70KDA"/>
    <property type="match status" value="1"/>
</dbReference>
<keyword evidence="4" id="KW-1185">Reference proteome</keyword>
<dbReference type="SUPFAM" id="SSF53067">
    <property type="entry name" value="Actin-like ATPase domain"/>
    <property type="match status" value="2"/>
</dbReference>
<accession>A0A2P6RXX4</accession>
<dbReference type="InterPro" id="IPR013126">
    <property type="entry name" value="Hsp_70_fam"/>
</dbReference>
<organism evidence="3 4">
    <name type="scientific">Rosa chinensis</name>
    <name type="common">China rose</name>
    <dbReference type="NCBI Taxonomy" id="74649"/>
    <lineage>
        <taxon>Eukaryota</taxon>
        <taxon>Viridiplantae</taxon>
        <taxon>Streptophyta</taxon>
        <taxon>Embryophyta</taxon>
        <taxon>Tracheophyta</taxon>
        <taxon>Spermatophyta</taxon>
        <taxon>Magnoliopsida</taxon>
        <taxon>eudicotyledons</taxon>
        <taxon>Gunneridae</taxon>
        <taxon>Pentapetalae</taxon>
        <taxon>rosids</taxon>
        <taxon>fabids</taxon>
        <taxon>Rosales</taxon>
        <taxon>Rosaceae</taxon>
        <taxon>Rosoideae</taxon>
        <taxon>Rosoideae incertae sedis</taxon>
        <taxon>Rosa</taxon>
    </lineage>
</organism>
<dbReference type="Gene3D" id="1.20.1270.10">
    <property type="match status" value="1"/>
</dbReference>
<keyword evidence="1" id="KW-0547">Nucleotide-binding</keyword>
<dbReference type="InterPro" id="IPR029048">
    <property type="entry name" value="HSP70_C_sf"/>
</dbReference>
<dbReference type="STRING" id="74649.A0A2P6RXX4"/>
<evidence type="ECO:0000256" key="2">
    <source>
        <dbReference type="ARBA" id="ARBA00022840"/>
    </source>
</evidence>
<evidence type="ECO:0000313" key="4">
    <source>
        <dbReference type="Proteomes" id="UP000238479"/>
    </source>
</evidence>
<dbReference type="EMBL" id="PDCK01000040">
    <property type="protein sequence ID" value="PRQ51272.1"/>
    <property type="molecule type" value="Genomic_DNA"/>
</dbReference>
<proteinExistence type="predicted"/>
<dbReference type="Gene3D" id="2.60.34.10">
    <property type="entry name" value="Substrate Binding Domain Of DNAk, Chain A, domain 1"/>
    <property type="match status" value="1"/>
</dbReference>
<evidence type="ECO:0000313" key="3">
    <source>
        <dbReference type="EMBL" id="PRQ51272.1"/>
    </source>
</evidence>
<dbReference type="AlphaFoldDB" id="A0A2P6RXX4"/>
<name>A0A2P6RXX4_ROSCH</name>
<dbReference type="Gramene" id="PRQ51272">
    <property type="protein sequence ID" value="PRQ51272"/>
    <property type="gene ID" value="RchiOBHm_Chr2g0142581"/>
</dbReference>
<comment type="caution">
    <text evidence="3">The sequence shown here is derived from an EMBL/GenBank/DDBJ whole genome shotgun (WGS) entry which is preliminary data.</text>
</comment>
<dbReference type="Gene3D" id="3.30.420.40">
    <property type="match status" value="2"/>
</dbReference>
<dbReference type="GO" id="GO:0005524">
    <property type="term" value="F:ATP binding"/>
    <property type="evidence" value="ECO:0007669"/>
    <property type="project" value="UniProtKB-KW"/>
</dbReference>
<dbReference type="Gene3D" id="3.90.640.10">
    <property type="entry name" value="Actin, Chain A, domain 4"/>
    <property type="match status" value="1"/>
</dbReference>
<dbReference type="Gene3D" id="3.30.30.30">
    <property type="match status" value="1"/>
</dbReference>
<dbReference type="SUPFAM" id="SSF100934">
    <property type="entry name" value="Heat shock protein 70kD (HSP70), C-terminal subdomain"/>
    <property type="match status" value="1"/>
</dbReference>
<dbReference type="InterPro" id="IPR043129">
    <property type="entry name" value="ATPase_NBD"/>
</dbReference>